<dbReference type="PROSITE" id="PS00630">
    <property type="entry name" value="IMP_2"/>
    <property type="match status" value="1"/>
</dbReference>
<dbReference type="InterPro" id="IPR002504">
    <property type="entry name" value="NADK"/>
</dbReference>
<dbReference type="InterPro" id="IPR020550">
    <property type="entry name" value="Inositol_monophosphatase_CS"/>
</dbReference>
<dbReference type="InterPro" id="IPR017437">
    <property type="entry name" value="ATP-NAD_kinase_PpnK-typ_C"/>
</dbReference>
<comment type="cofactor">
    <cofactor evidence="8">
        <name>a divalent metal cation</name>
        <dbReference type="ChEBI" id="CHEBI:60240"/>
    </cofactor>
</comment>
<dbReference type="SUPFAM" id="SSF111331">
    <property type="entry name" value="NAD kinase/diacylglycerol kinase-like"/>
    <property type="match status" value="1"/>
</dbReference>
<name>A0A3G3IJI4_9ARCH</name>
<keyword evidence="1 8" id="KW-0963">Cytoplasm</keyword>
<comment type="similarity">
    <text evidence="8">Belongs to the NAD kinase family.</text>
</comment>
<dbReference type="Gene3D" id="3.40.190.80">
    <property type="match status" value="1"/>
</dbReference>
<dbReference type="AlphaFoldDB" id="A0A3G3IJI4"/>
<feature type="binding site" evidence="8">
    <location>
        <position position="408"/>
    </location>
    <ligand>
        <name>NAD(+)</name>
        <dbReference type="ChEBI" id="CHEBI:57540"/>
    </ligand>
</feature>
<feature type="binding site" evidence="8">
    <location>
        <position position="462"/>
    </location>
    <ligand>
        <name>NAD(+)</name>
        <dbReference type="ChEBI" id="CHEBI:57540"/>
    </ligand>
</feature>
<protein>
    <recommendedName>
        <fullName evidence="8">NAD kinase</fullName>
        <ecNumber evidence="8">2.7.1.23</ecNumber>
    </recommendedName>
    <alternativeName>
        <fullName evidence="8">ATP-dependent NAD kinase</fullName>
    </alternativeName>
</protein>
<dbReference type="EC" id="2.7.1.23" evidence="8"/>
<evidence type="ECO:0000256" key="9">
    <source>
        <dbReference type="PIRSR" id="PIRSR600760-2"/>
    </source>
</evidence>
<dbReference type="Pfam" id="PF20143">
    <property type="entry name" value="NAD_kinase_C"/>
    <property type="match status" value="1"/>
</dbReference>
<dbReference type="Gene3D" id="2.60.200.30">
    <property type="entry name" value="Probable inorganic polyphosphate/atp-NAD kinase, domain 2"/>
    <property type="match status" value="1"/>
</dbReference>
<dbReference type="EMBL" id="CP017686">
    <property type="protein sequence ID" value="AYQ55642.1"/>
    <property type="molecule type" value="Genomic_DNA"/>
</dbReference>
<feature type="binding site" evidence="8">
    <location>
        <position position="425"/>
    </location>
    <ligand>
        <name>NAD(+)</name>
        <dbReference type="ChEBI" id="CHEBI:57540"/>
    </ligand>
</feature>
<organism evidence="10 11">
    <name type="scientific">Methanomethylophilus alvi</name>
    <dbReference type="NCBI Taxonomy" id="1291540"/>
    <lineage>
        <taxon>Archaea</taxon>
        <taxon>Methanobacteriati</taxon>
        <taxon>Thermoplasmatota</taxon>
        <taxon>Thermoplasmata</taxon>
        <taxon>Methanomassiliicoccales</taxon>
        <taxon>Methanomethylophilaceae</taxon>
        <taxon>Methanomethylophilus</taxon>
    </lineage>
</organism>
<feature type="binding site" evidence="9">
    <location>
        <position position="83"/>
    </location>
    <ligand>
        <name>Mg(2+)</name>
        <dbReference type="ChEBI" id="CHEBI:18420"/>
        <label>1</label>
        <note>catalytic</note>
    </ligand>
</feature>
<dbReference type="GO" id="GO:0046872">
    <property type="term" value="F:metal ion binding"/>
    <property type="evidence" value="ECO:0007669"/>
    <property type="project" value="UniProtKB-UniRule"/>
</dbReference>
<keyword evidence="7 8" id="KW-0520">NAD</keyword>
<comment type="caution">
    <text evidence="8">Lacks conserved residue(s) required for the propagation of feature annotation.</text>
</comment>
<evidence type="ECO:0000256" key="3">
    <source>
        <dbReference type="ARBA" id="ARBA00022741"/>
    </source>
</evidence>
<feature type="binding site" evidence="9">
    <location>
        <position position="86"/>
    </location>
    <ligand>
        <name>Mg(2+)</name>
        <dbReference type="ChEBI" id="CHEBI:18420"/>
        <label>1</label>
        <note>catalytic</note>
    </ligand>
</feature>
<keyword evidence="9" id="KW-0479">Metal-binding</keyword>
<keyword evidence="3 8" id="KW-0547">Nucleotide-binding</keyword>
<dbReference type="GO" id="GO:0003951">
    <property type="term" value="F:NAD+ kinase activity"/>
    <property type="evidence" value="ECO:0007669"/>
    <property type="project" value="UniProtKB-UniRule"/>
</dbReference>
<dbReference type="Pfam" id="PF00459">
    <property type="entry name" value="Inositol_P"/>
    <property type="match status" value="1"/>
</dbReference>
<dbReference type="GO" id="GO:0005737">
    <property type="term" value="C:cytoplasm"/>
    <property type="evidence" value="ECO:0007669"/>
    <property type="project" value="UniProtKB-SubCell"/>
</dbReference>
<evidence type="ECO:0000256" key="2">
    <source>
        <dbReference type="ARBA" id="ARBA00022679"/>
    </source>
</evidence>
<dbReference type="GeneID" id="41322306"/>
<keyword evidence="5 8" id="KW-0067">ATP-binding</keyword>
<comment type="subcellular location">
    <subcellularLocation>
        <location evidence="8">Cytoplasm</location>
    </subcellularLocation>
</comment>
<evidence type="ECO:0000313" key="10">
    <source>
        <dbReference type="EMBL" id="AYQ55642.1"/>
    </source>
</evidence>
<accession>A0A3G3IJI4</accession>
<comment type="cofactor">
    <cofactor evidence="9">
        <name>Mg(2+)</name>
        <dbReference type="ChEBI" id="CHEBI:18420"/>
    </cofactor>
</comment>
<dbReference type="PANTHER" id="PTHR20275">
    <property type="entry name" value="NAD KINASE"/>
    <property type="match status" value="1"/>
</dbReference>
<comment type="function">
    <text evidence="8">Involved in the regulation of the intracellular balance of NAD and NADP, and is a key enzyme in the biosynthesis of NADP. Catalyzes specifically the phosphorylation on 2'-hydroxyl of the adenosine moiety of NAD to yield NADP.</text>
</comment>
<feature type="binding site" evidence="8">
    <location>
        <begin position="438"/>
        <end position="443"/>
    </location>
    <ligand>
        <name>NAD(+)</name>
        <dbReference type="ChEBI" id="CHEBI:57540"/>
    </ligand>
</feature>
<dbReference type="SUPFAM" id="SSF56655">
    <property type="entry name" value="Carbohydrate phosphatase"/>
    <property type="match status" value="1"/>
</dbReference>
<evidence type="ECO:0000256" key="6">
    <source>
        <dbReference type="ARBA" id="ARBA00022857"/>
    </source>
</evidence>
<sequence length="537" mass="58632">MTDMLDILRDIADAVVKAVGLIPGPELGKDIEMGADGTPTSEVDKVAENTVLDYIVRNNVPLNVLSEEIGYVDNGFEDTLVLDPIDGTSNAIAGVPMYTVSMAVGKSRLSDVRYAYLRNVMTGESMWAEKGKGAYKDGRRMHVRKLDERDLFMMIYLGNGADPSAFELAKRVKSSRSYGCASLEMELVAEGQADGFYMNSERYARAIRVVDIAASYLLLMEAGGHIYDLKGEEMDMPFNLESRSNFLACADPALFDFVMKRRAKSMGDGPVFGLVANPNVPNVRKYAERVVSALEGEKIIFDKSAGNILGKPGMEICDMWVDIMVTIGGDGTILRTLMNNSAPVVGINAGGVGFLAEISVDDIEEGMARLRRGEYTVDERFKLDSSSEGEMYETAVNEAVVHTDSVAKIRQFKVYVDDKLATEVRADGIIVSTSTGSTGYAMSLGAPLIDPKVNAFVIVPMAAYKFASRPFVVPSDSKVTVECVLDKGCLLVIDGQAEHPIEGGAKVDFVRSAEKARFITFRQDFYSRVRNKLVNAI</sequence>
<dbReference type="GO" id="GO:0006741">
    <property type="term" value="P:NADP+ biosynthetic process"/>
    <property type="evidence" value="ECO:0007669"/>
    <property type="project" value="UniProtKB-UniRule"/>
</dbReference>
<dbReference type="GO" id="GO:0046854">
    <property type="term" value="P:phosphatidylinositol phosphate biosynthetic process"/>
    <property type="evidence" value="ECO:0007669"/>
    <property type="project" value="InterPro"/>
</dbReference>
<evidence type="ECO:0000313" key="11">
    <source>
        <dbReference type="Proteomes" id="UP000273278"/>
    </source>
</evidence>
<evidence type="ECO:0000256" key="7">
    <source>
        <dbReference type="ARBA" id="ARBA00023027"/>
    </source>
</evidence>
<comment type="catalytic activity">
    <reaction evidence="8">
        <text>NAD(+) + ATP = ADP + NADP(+) + H(+)</text>
        <dbReference type="Rhea" id="RHEA:18629"/>
        <dbReference type="ChEBI" id="CHEBI:15378"/>
        <dbReference type="ChEBI" id="CHEBI:30616"/>
        <dbReference type="ChEBI" id="CHEBI:57540"/>
        <dbReference type="ChEBI" id="CHEBI:58349"/>
        <dbReference type="ChEBI" id="CHEBI:456216"/>
        <dbReference type="EC" id="2.7.1.23"/>
    </reaction>
</comment>
<feature type="binding site" evidence="8">
    <location>
        <begin position="397"/>
        <end position="398"/>
    </location>
    <ligand>
        <name>NAD(+)</name>
        <dbReference type="ChEBI" id="CHEBI:57540"/>
    </ligand>
</feature>
<dbReference type="GO" id="GO:0005524">
    <property type="term" value="F:ATP binding"/>
    <property type="evidence" value="ECO:0007669"/>
    <property type="project" value="UniProtKB-KW"/>
</dbReference>
<keyword evidence="9" id="KW-0460">Magnesium</keyword>
<evidence type="ECO:0000256" key="8">
    <source>
        <dbReference type="HAMAP-Rule" id="MF_00361"/>
    </source>
</evidence>
<feature type="binding site" evidence="9">
    <location>
        <position position="67"/>
    </location>
    <ligand>
        <name>Mg(2+)</name>
        <dbReference type="ChEBI" id="CHEBI:18420"/>
        <label>1</label>
        <note>catalytic</note>
    </ligand>
</feature>
<dbReference type="Gene3D" id="3.40.50.10330">
    <property type="entry name" value="Probable inorganic polyphosphate/atp-NAD kinase, domain 1"/>
    <property type="match status" value="1"/>
</dbReference>
<feature type="active site" description="Proton acceptor" evidence="8">
    <location>
        <position position="330"/>
    </location>
</feature>
<dbReference type="Pfam" id="PF01513">
    <property type="entry name" value="NAD_kinase"/>
    <property type="match status" value="1"/>
</dbReference>
<keyword evidence="2 8" id="KW-0808">Transferase</keyword>
<keyword evidence="4 8" id="KW-0418">Kinase</keyword>
<reference evidence="10 11" key="1">
    <citation type="submission" date="2016-10" db="EMBL/GenBank/DDBJ databases">
        <title>Complete genome of the TMA-utilizing, human hosted archaeon Methanomethylophilus alvus Gen. nov, sp. nov., strain Mx-05, derived from a pure culture.</title>
        <authorList>
            <person name="Brugere J.-F."/>
            <person name="Ben Hania W."/>
            <person name="Chaudhary P.P."/>
            <person name="Gaci N."/>
            <person name="Borrel G."/>
            <person name="Cao Van Tuat L."/>
            <person name="Fardeau M.-L."/>
            <person name="Harris H.M.B."/>
            <person name="O'Toole P.W."/>
            <person name="Ollivier B."/>
        </authorList>
    </citation>
    <scope>NUCLEOTIDE SEQUENCE [LARGE SCALE GENOMIC DNA]</scope>
    <source>
        <strain evidence="10 11">Mx-05</strain>
    </source>
</reference>
<feature type="binding site" evidence="8">
    <location>
        <position position="496"/>
    </location>
    <ligand>
        <name>NAD(+)</name>
        <dbReference type="ChEBI" id="CHEBI:57540"/>
    </ligand>
</feature>
<dbReference type="Gene3D" id="3.30.540.10">
    <property type="entry name" value="Fructose-1,6-Bisphosphatase, subunit A, domain 1"/>
    <property type="match status" value="1"/>
</dbReference>
<feature type="binding site" evidence="8">
    <location>
        <begin position="330"/>
        <end position="331"/>
    </location>
    <ligand>
        <name>NAD(+)</name>
        <dbReference type="ChEBI" id="CHEBI:57540"/>
    </ligand>
</feature>
<feature type="binding site" evidence="9">
    <location>
        <position position="211"/>
    </location>
    <ligand>
        <name>Mg(2+)</name>
        <dbReference type="ChEBI" id="CHEBI:18420"/>
        <label>1</label>
        <note>catalytic</note>
    </ligand>
</feature>
<proteinExistence type="inferred from homology"/>
<feature type="binding site" evidence="8">
    <location>
        <position position="427"/>
    </location>
    <ligand>
        <name>NAD(+)</name>
        <dbReference type="ChEBI" id="CHEBI:57540"/>
    </ligand>
</feature>
<keyword evidence="6 8" id="KW-0521">NADP</keyword>
<dbReference type="Proteomes" id="UP000273278">
    <property type="component" value="Chromosome"/>
</dbReference>
<dbReference type="OMA" id="IALEMCY"/>
<evidence type="ECO:0000256" key="5">
    <source>
        <dbReference type="ARBA" id="ARBA00022840"/>
    </source>
</evidence>
<feature type="binding site" evidence="8">
    <location>
        <position position="335"/>
    </location>
    <ligand>
        <name>NAD(+)</name>
        <dbReference type="ChEBI" id="CHEBI:57540"/>
    </ligand>
</feature>
<gene>
    <name evidence="8" type="primary">nadK</name>
    <name evidence="10" type="ORF">BKD89_07540</name>
</gene>
<dbReference type="InterPro" id="IPR017438">
    <property type="entry name" value="ATP-NAD_kinase_N"/>
</dbReference>
<dbReference type="InterPro" id="IPR000760">
    <property type="entry name" value="Inositol_monophosphatase-like"/>
</dbReference>
<dbReference type="InterPro" id="IPR016064">
    <property type="entry name" value="NAD/diacylglycerol_kinase_sf"/>
</dbReference>
<dbReference type="PRINTS" id="PR00377">
    <property type="entry name" value="IMPHPHTASES"/>
</dbReference>
<dbReference type="PANTHER" id="PTHR20275:SF43">
    <property type="entry name" value="BIFUNCTIONAL NADP PHOSPHATASE_NAD KINASE"/>
    <property type="match status" value="1"/>
</dbReference>
<dbReference type="RefSeq" id="WP_015505422.1">
    <property type="nucleotide sequence ID" value="NZ_CAYAVM010000017.1"/>
</dbReference>
<evidence type="ECO:0000256" key="4">
    <source>
        <dbReference type="ARBA" id="ARBA00022777"/>
    </source>
</evidence>
<dbReference type="HAMAP" id="MF_00361">
    <property type="entry name" value="NAD_kinase"/>
    <property type="match status" value="1"/>
</dbReference>
<feature type="binding site" evidence="9">
    <location>
        <position position="85"/>
    </location>
    <ligand>
        <name>Mg(2+)</name>
        <dbReference type="ChEBI" id="CHEBI:18420"/>
        <label>1</label>
        <note>catalytic</note>
    </ligand>
</feature>
<dbReference type="GO" id="GO:0019674">
    <property type="term" value="P:NAD+ metabolic process"/>
    <property type="evidence" value="ECO:0007669"/>
    <property type="project" value="InterPro"/>
</dbReference>
<evidence type="ECO:0000256" key="1">
    <source>
        <dbReference type="ARBA" id="ARBA00022490"/>
    </source>
</evidence>